<sequence length="177" mass="19942">MSGKRPSFGVNASDSKSEKEASQTNEKVADKSKSKREFGTHVQKEEPEKGVNAEIVKELFSLQKRDFWLKAYALSFLFYLARWGNLTTGIIGLIDLILFPFVLILLAEGSLMISNFSTLADWINPKMNQLKQGTTNIGAILWYGSKLILFAFIWKFGFILGLVGLALMLRDLKRMKG</sequence>
<evidence type="ECO:0000256" key="1">
    <source>
        <dbReference type="SAM" id="MobiDB-lite"/>
    </source>
</evidence>
<gene>
    <name evidence="3" type="ORF">CBF30_07485</name>
</gene>
<dbReference type="AlphaFoldDB" id="A0A430AGR0"/>
<organism evidence="3 4">
    <name type="scientific">Vagococcus entomophilus</name>
    <dbReference type="NCBI Taxonomy" id="1160095"/>
    <lineage>
        <taxon>Bacteria</taxon>
        <taxon>Bacillati</taxon>
        <taxon>Bacillota</taxon>
        <taxon>Bacilli</taxon>
        <taxon>Lactobacillales</taxon>
        <taxon>Enterococcaceae</taxon>
        <taxon>Vagococcus</taxon>
    </lineage>
</organism>
<reference evidence="3 4" key="1">
    <citation type="submission" date="2017-05" db="EMBL/GenBank/DDBJ databases">
        <title>Vagococcus spp. assemblies.</title>
        <authorList>
            <person name="Gulvik C.A."/>
        </authorList>
    </citation>
    <scope>NUCLEOTIDE SEQUENCE [LARGE SCALE GENOMIC DNA]</scope>
    <source>
        <strain evidence="3 4">DSM 24756</strain>
    </source>
</reference>
<keyword evidence="4" id="KW-1185">Reference proteome</keyword>
<proteinExistence type="predicted"/>
<name>A0A430AGR0_9ENTE</name>
<accession>A0A430AGR0</accession>
<comment type="caution">
    <text evidence="3">The sequence shown here is derived from an EMBL/GenBank/DDBJ whole genome shotgun (WGS) entry which is preliminary data.</text>
</comment>
<evidence type="ECO:0000313" key="3">
    <source>
        <dbReference type="EMBL" id="RSU07090.1"/>
    </source>
</evidence>
<evidence type="ECO:0000313" key="4">
    <source>
        <dbReference type="Proteomes" id="UP000288669"/>
    </source>
</evidence>
<evidence type="ECO:0000256" key="2">
    <source>
        <dbReference type="SAM" id="Phobius"/>
    </source>
</evidence>
<keyword evidence="2" id="KW-0812">Transmembrane</keyword>
<dbReference type="RefSeq" id="WP_126824560.1">
    <property type="nucleotide sequence ID" value="NZ_JBHLWU010000002.1"/>
</dbReference>
<dbReference type="EMBL" id="NGJZ01000002">
    <property type="protein sequence ID" value="RSU07090.1"/>
    <property type="molecule type" value="Genomic_DNA"/>
</dbReference>
<feature type="transmembrane region" description="Helical" evidence="2">
    <location>
        <begin position="96"/>
        <end position="120"/>
    </location>
</feature>
<feature type="transmembrane region" description="Helical" evidence="2">
    <location>
        <begin position="140"/>
        <end position="169"/>
    </location>
</feature>
<keyword evidence="2" id="KW-1133">Transmembrane helix</keyword>
<feature type="region of interest" description="Disordered" evidence="1">
    <location>
        <begin position="1"/>
        <end position="45"/>
    </location>
</feature>
<dbReference type="Proteomes" id="UP000288669">
    <property type="component" value="Unassembled WGS sequence"/>
</dbReference>
<protein>
    <submittedName>
        <fullName evidence="3">Uncharacterized protein</fullName>
    </submittedName>
</protein>
<keyword evidence="2" id="KW-0472">Membrane</keyword>
<feature type="compositionally biased region" description="Basic and acidic residues" evidence="1">
    <location>
        <begin position="15"/>
        <end position="45"/>
    </location>
</feature>